<name>Q6BMR7_DEBHA</name>
<dbReference type="AlphaFoldDB" id="Q6BMR7"/>
<dbReference type="Proteomes" id="UP000000599">
    <property type="component" value="Chromosome F"/>
</dbReference>
<dbReference type="RefSeq" id="XP_460504.1">
    <property type="nucleotide sequence ID" value="XM_460504.1"/>
</dbReference>
<dbReference type="InParanoid" id="Q6BMR7"/>
<dbReference type="GeneID" id="2903905"/>
<evidence type="ECO:0000313" key="2">
    <source>
        <dbReference type="Proteomes" id="UP000000599"/>
    </source>
</evidence>
<reference evidence="1 2" key="1">
    <citation type="journal article" date="2004" name="Nature">
        <title>Genome evolution in yeasts.</title>
        <authorList>
            <consortium name="Genolevures"/>
            <person name="Dujon B."/>
            <person name="Sherman D."/>
            <person name="Fischer G."/>
            <person name="Durrens P."/>
            <person name="Casaregola S."/>
            <person name="Lafontaine I."/>
            <person name="de Montigny J."/>
            <person name="Marck C."/>
            <person name="Neuveglise C."/>
            <person name="Talla E."/>
            <person name="Goffard N."/>
            <person name="Frangeul L."/>
            <person name="Aigle M."/>
            <person name="Anthouard V."/>
            <person name="Babour A."/>
            <person name="Barbe V."/>
            <person name="Barnay S."/>
            <person name="Blanchin S."/>
            <person name="Beckerich J.M."/>
            <person name="Beyne E."/>
            <person name="Bleykasten C."/>
            <person name="Boisrame A."/>
            <person name="Boyer J."/>
            <person name="Cattolico L."/>
            <person name="Confanioleri F."/>
            <person name="de Daruvar A."/>
            <person name="Despons L."/>
            <person name="Fabre E."/>
            <person name="Fairhead C."/>
            <person name="Ferry-Dumazet H."/>
            <person name="Groppi A."/>
            <person name="Hantraye F."/>
            <person name="Hennequin C."/>
            <person name="Jauniaux N."/>
            <person name="Joyet P."/>
            <person name="Kachouri R."/>
            <person name="Kerrest A."/>
            <person name="Koszul R."/>
            <person name="Lemaire M."/>
            <person name="Lesur I."/>
            <person name="Ma L."/>
            <person name="Muller H."/>
            <person name="Nicaud J.M."/>
            <person name="Nikolski M."/>
            <person name="Oztas S."/>
            <person name="Ozier-Kalogeropoulos O."/>
            <person name="Pellenz S."/>
            <person name="Potier S."/>
            <person name="Richard G.F."/>
            <person name="Straub M.L."/>
            <person name="Suleau A."/>
            <person name="Swennene D."/>
            <person name="Tekaia F."/>
            <person name="Wesolowski-Louvel M."/>
            <person name="Westhof E."/>
            <person name="Wirth B."/>
            <person name="Zeniou-Meyer M."/>
            <person name="Zivanovic I."/>
            <person name="Bolotin-Fukuhara M."/>
            <person name="Thierry A."/>
            <person name="Bouchier C."/>
            <person name="Caudron B."/>
            <person name="Scarpelli C."/>
            <person name="Gaillardin C."/>
            <person name="Weissenbach J."/>
            <person name="Wincker P."/>
            <person name="Souciet J.L."/>
        </authorList>
    </citation>
    <scope>NUCLEOTIDE SEQUENCE [LARGE SCALE GENOMIC DNA]</scope>
    <source>
        <strain evidence="2">ATCC 36239 / CBS 767 / BCRC 21394 / JCM 1990 / NBRC 0083 / IGC 2968</strain>
    </source>
</reference>
<keyword evidence="2" id="KW-1185">Reference proteome</keyword>
<accession>Q6BMR7</accession>
<dbReference type="VEuPathDB" id="FungiDB:DEHA2F03168g"/>
<organism evidence="1 2">
    <name type="scientific">Debaryomyces hansenii (strain ATCC 36239 / CBS 767 / BCRC 21394 / JCM 1990 / NBRC 0083 / IGC 2968)</name>
    <name type="common">Yeast</name>
    <name type="synonym">Torulaspora hansenii</name>
    <dbReference type="NCBI Taxonomy" id="284592"/>
    <lineage>
        <taxon>Eukaryota</taxon>
        <taxon>Fungi</taxon>
        <taxon>Dikarya</taxon>
        <taxon>Ascomycota</taxon>
        <taxon>Saccharomycotina</taxon>
        <taxon>Pichiomycetes</taxon>
        <taxon>Debaryomycetaceae</taxon>
        <taxon>Debaryomyces</taxon>
    </lineage>
</organism>
<proteinExistence type="predicted"/>
<dbReference type="KEGG" id="dha:DEHA2F03168g"/>
<dbReference type="OrthoDB" id="10387660at2759"/>
<sequence>MRSVQYKAERKYRAAEYMKQERDTKWKWSDQKRVKFHPTIITEYIESVWQDKQELVNYRRDLDLLYPDIPYSERCQRRSENCNKTKQRLRNNKSYDRLYMDHPSGLYNLPSYADCDCDLEYESYAIKKKIAWELSTAPPIFSHIHPFDDNLTLFFNSYLGRTIDKRPIYQESHGDERIESPYYVEEDIFNMPYEIERRLWVYRIAKFREWKLSFSKKNVVLPTNDSTTGICKYSSSFDCDAYPFKRIEDPMMYFKSSF</sequence>
<dbReference type="HOGENOM" id="CLU_1077781_0_0_1"/>
<dbReference type="EMBL" id="CR382138">
    <property type="protein sequence ID" value="CAG88817.1"/>
    <property type="molecule type" value="Genomic_DNA"/>
</dbReference>
<gene>
    <name evidence="1" type="ordered locus">DEHA2F03168g</name>
</gene>
<protein>
    <submittedName>
        <fullName evidence="1">DEHA2F03168p</fullName>
    </submittedName>
</protein>
<evidence type="ECO:0000313" key="1">
    <source>
        <dbReference type="EMBL" id="CAG88817.1"/>
    </source>
</evidence>